<dbReference type="GO" id="GO:0004802">
    <property type="term" value="F:transketolase activity"/>
    <property type="evidence" value="ECO:0007669"/>
    <property type="project" value="UniProtKB-EC"/>
</dbReference>
<keyword evidence="13" id="KW-1185">Reference proteome</keyword>
<dbReference type="InterPro" id="IPR029061">
    <property type="entry name" value="THDP-binding"/>
</dbReference>
<dbReference type="EC" id="2.2.1.1" evidence="4"/>
<dbReference type="Proteomes" id="UP000272942">
    <property type="component" value="Unassembled WGS sequence"/>
</dbReference>
<evidence type="ECO:0000313" key="12">
    <source>
        <dbReference type="EMBL" id="VDP95129.1"/>
    </source>
</evidence>
<dbReference type="InterPro" id="IPR009014">
    <property type="entry name" value="Transketo_C/PFOR_II"/>
</dbReference>
<dbReference type="InterPro" id="IPR005475">
    <property type="entry name" value="Transketolase-like_Pyr-bd"/>
</dbReference>
<evidence type="ECO:0000256" key="1">
    <source>
        <dbReference type="ARBA" id="ARBA00001913"/>
    </source>
</evidence>
<dbReference type="Gene3D" id="3.40.50.920">
    <property type="match status" value="1"/>
</dbReference>
<dbReference type="OrthoDB" id="10267175at2759"/>
<dbReference type="GO" id="GO:0030976">
    <property type="term" value="F:thiamine pyrophosphate binding"/>
    <property type="evidence" value="ECO:0007669"/>
    <property type="project" value="TreeGrafter"/>
</dbReference>
<feature type="domain" description="Transketolase-like pyrimidine-binding" evidence="10">
    <location>
        <begin position="2"/>
        <end position="49"/>
    </location>
</feature>
<keyword evidence="8" id="KW-0460">Magnesium</keyword>
<keyword evidence="9" id="KW-0786">Thiamine pyrophosphate</keyword>
<dbReference type="EMBL" id="UZAN01071852">
    <property type="protein sequence ID" value="VDP95129.1"/>
    <property type="molecule type" value="Genomic_DNA"/>
</dbReference>
<evidence type="ECO:0000256" key="4">
    <source>
        <dbReference type="ARBA" id="ARBA00013152"/>
    </source>
</evidence>
<evidence type="ECO:0000313" key="14">
    <source>
        <dbReference type="WBParaSite" id="ECPE_0001786001-mRNA-1"/>
    </source>
</evidence>
<gene>
    <name evidence="12" type="ORF">ECPE_LOCUS17815</name>
</gene>
<evidence type="ECO:0000256" key="8">
    <source>
        <dbReference type="ARBA" id="ARBA00022842"/>
    </source>
</evidence>
<dbReference type="AlphaFoldDB" id="A0A183BF30"/>
<keyword evidence="7" id="KW-0106">Calcium</keyword>
<evidence type="ECO:0000313" key="13">
    <source>
        <dbReference type="Proteomes" id="UP000272942"/>
    </source>
</evidence>
<evidence type="ECO:0000256" key="2">
    <source>
        <dbReference type="ARBA" id="ARBA00001964"/>
    </source>
</evidence>
<evidence type="ECO:0000256" key="6">
    <source>
        <dbReference type="ARBA" id="ARBA00022723"/>
    </source>
</evidence>
<dbReference type="SUPFAM" id="SSF52518">
    <property type="entry name" value="Thiamin diphosphate-binding fold (THDP-binding)"/>
    <property type="match status" value="1"/>
</dbReference>
<evidence type="ECO:0000259" key="11">
    <source>
        <dbReference type="Pfam" id="PF02780"/>
    </source>
</evidence>
<evidence type="ECO:0000256" key="9">
    <source>
        <dbReference type="ARBA" id="ARBA00023052"/>
    </source>
</evidence>
<proteinExistence type="predicted"/>
<dbReference type="Gene3D" id="3.40.50.970">
    <property type="match status" value="1"/>
</dbReference>
<dbReference type="GO" id="GO:0046872">
    <property type="term" value="F:metal ion binding"/>
    <property type="evidence" value="ECO:0007669"/>
    <property type="project" value="UniProtKB-KW"/>
</dbReference>
<reference evidence="12 13" key="2">
    <citation type="submission" date="2018-11" db="EMBL/GenBank/DDBJ databases">
        <authorList>
            <consortium name="Pathogen Informatics"/>
        </authorList>
    </citation>
    <scope>NUCLEOTIDE SEQUENCE [LARGE SCALE GENOMIC DNA]</scope>
    <source>
        <strain evidence="12 13">Egypt</strain>
    </source>
</reference>
<dbReference type="InterPro" id="IPR051424">
    <property type="entry name" value="Transketolase-like"/>
</dbReference>
<evidence type="ECO:0000256" key="7">
    <source>
        <dbReference type="ARBA" id="ARBA00022837"/>
    </source>
</evidence>
<dbReference type="WBParaSite" id="ECPE_0001786001-mRNA-1">
    <property type="protein sequence ID" value="ECPE_0001786001-mRNA-1"/>
    <property type="gene ID" value="ECPE_0001786001"/>
</dbReference>
<evidence type="ECO:0000259" key="10">
    <source>
        <dbReference type="Pfam" id="PF02779"/>
    </source>
</evidence>
<organism evidence="14">
    <name type="scientific">Echinostoma caproni</name>
    <dbReference type="NCBI Taxonomy" id="27848"/>
    <lineage>
        <taxon>Eukaryota</taxon>
        <taxon>Metazoa</taxon>
        <taxon>Spiralia</taxon>
        <taxon>Lophotrochozoa</taxon>
        <taxon>Platyhelminthes</taxon>
        <taxon>Trematoda</taxon>
        <taxon>Digenea</taxon>
        <taxon>Plagiorchiida</taxon>
        <taxon>Echinostomata</taxon>
        <taxon>Echinostomatoidea</taxon>
        <taxon>Echinostomatidae</taxon>
        <taxon>Echinostoma</taxon>
    </lineage>
</organism>
<comment type="subunit">
    <text evidence="3">Homodimer.</text>
</comment>
<dbReference type="InterPro" id="IPR033248">
    <property type="entry name" value="Transketolase_C"/>
</dbReference>
<dbReference type="PANTHER" id="PTHR43195">
    <property type="entry name" value="TRANSKETOLASE"/>
    <property type="match status" value="1"/>
</dbReference>
<sequence>MALEDLAMFRSVMGSTVFYPSDAVSTERAVELAANTLGICFIRTGRPNCPVIYKSDEPFAIGHGKVVRSSGSATDRLTIVAAGVTLFEALKAADLLSAENIQVRVIDPFTIKPMDVDLLKTAVQETCEHVVTVEDHAPEGGIGDAVDGALALAGVKHIVHRLAVHEVPRSGTSEELMHKYRIDANAIFLAVKDILAGL</sequence>
<dbReference type="Pfam" id="PF02779">
    <property type="entry name" value="Transket_pyr"/>
    <property type="match status" value="1"/>
</dbReference>
<evidence type="ECO:0000256" key="5">
    <source>
        <dbReference type="ARBA" id="ARBA00022679"/>
    </source>
</evidence>
<evidence type="ECO:0000256" key="3">
    <source>
        <dbReference type="ARBA" id="ARBA00011738"/>
    </source>
</evidence>
<dbReference type="Pfam" id="PF02780">
    <property type="entry name" value="Transketolase_C"/>
    <property type="match status" value="1"/>
</dbReference>
<dbReference type="SUPFAM" id="SSF52922">
    <property type="entry name" value="TK C-terminal domain-like"/>
    <property type="match status" value="1"/>
</dbReference>
<comment type="cofactor">
    <cofactor evidence="2">
        <name>thiamine diphosphate</name>
        <dbReference type="ChEBI" id="CHEBI:58937"/>
    </cofactor>
</comment>
<keyword evidence="5" id="KW-0808">Transferase</keyword>
<feature type="domain" description="Transketolase C-terminal" evidence="11">
    <location>
        <begin position="74"/>
        <end position="187"/>
    </location>
</feature>
<name>A0A183BF30_9TREM</name>
<dbReference type="PANTHER" id="PTHR43195:SF1">
    <property type="entry name" value="FI06132P-RELATED"/>
    <property type="match status" value="1"/>
</dbReference>
<accession>A0A183BF30</accession>
<reference evidence="14" key="1">
    <citation type="submission" date="2016-06" db="UniProtKB">
        <authorList>
            <consortium name="WormBaseParasite"/>
        </authorList>
    </citation>
    <scope>IDENTIFICATION</scope>
</reference>
<comment type="cofactor">
    <cofactor evidence="1">
        <name>Ca(2+)</name>
        <dbReference type="ChEBI" id="CHEBI:29108"/>
    </cofactor>
</comment>
<protein>
    <recommendedName>
        <fullName evidence="4">transketolase</fullName>
        <ecNumber evidence="4">2.2.1.1</ecNumber>
    </recommendedName>
</protein>
<keyword evidence="6" id="KW-0479">Metal-binding</keyword>